<accession>A0A437MC73</accession>
<dbReference type="EMBL" id="SACL01000006">
    <property type="protein sequence ID" value="RVT95239.1"/>
    <property type="molecule type" value="Genomic_DNA"/>
</dbReference>
<dbReference type="RefSeq" id="WP_127788727.1">
    <property type="nucleotide sequence ID" value="NZ_SACL01000006.1"/>
</dbReference>
<protein>
    <submittedName>
        <fullName evidence="1">Uncharacterized protein</fullName>
    </submittedName>
</protein>
<evidence type="ECO:0000313" key="2">
    <source>
        <dbReference type="Proteomes" id="UP000282957"/>
    </source>
</evidence>
<keyword evidence="2" id="KW-1185">Reference proteome</keyword>
<dbReference type="AlphaFoldDB" id="A0A437MC73"/>
<proteinExistence type="predicted"/>
<evidence type="ECO:0000313" key="1">
    <source>
        <dbReference type="EMBL" id="RVT95239.1"/>
    </source>
</evidence>
<name>A0A437MC73_9PROT</name>
<comment type="caution">
    <text evidence="1">The sequence shown here is derived from an EMBL/GenBank/DDBJ whole genome shotgun (WGS) entry which is preliminary data.</text>
</comment>
<reference evidence="1 2" key="1">
    <citation type="submission" date="2019-01" db="EMBL/GenBank/DDBJ databases">
        <authorList>
            <person name="Chen W.-M."/>
        </authorList>
    </citation>
    <scope>NUCLEOTIDE SEQUENCE [LARGE SCALE GENOMIC DNA]</scope>
    <source>
        <strain evidence="1 2">CCP-6</strain>
    </source>
</reference>
<sequence length="92" mass="10299">MGDGEGKKATFRSLLAPHIENTARRWLKIINDPTHPHHHTMILKHAELNREFKQDLDVTLRDAPLEDLTDEELAAIVARGRRASAAPETGQG</sequence>
<organism evidence="1 2">
    <name type="scientific">Rhodovarius crocodyli</name>
    <dbReference type="NCBI Taxonomy" id="1979269"/>
    <lineage>
        <taxon>Bacteria</taxon>
        <taxon>Pseudomonadati</taxon>
        <taxon>Pseudomonadota</taxon>
        <taxon>Alphaproteobacteria</taxon>
        <taxon>Acetobacterales</taxon>
        <taxon>Roseomonadaceae</taxon>
        <taxon>Rhodovarius</taxon>
    </lineage>
</organism>
<dbReference type="Proteomes" id="UP000282957">
    <property type="component" value="Unassembled WGS sequence"/>
</dbReference>
<gene>
    <name evidence="1" type="ORF">EOD42_16775</name>
</gene>